<organism evidence="3 4">
    <name type="scientific">Legionella oakridgensis</name>
    <dbReference type="NCBI Taxonomy" id="29423"/>
    <lineage>
        <taxon>Bacteria</taxon>
        <taxon>Pseudomonadati</taxon>
        <taxon>Pseudomonadota</taxon>
        <taxon>Gammaproteobacteria</taxon>
        <taxon>Legionellales</taxon>
        <taxon>Legionellaceae</taxon>
        <taxon>Legionella</taxon>
    </lineage>
</organism>
<dbReference type="InterPro" id="IPR035901">
    <property type="entry name" value="GIY-YIG_endonuc_sf"/>
</dbReference>
<dbReference type="Gene3D" id="3.40.1440.10">
    <property type="entry name" value="GIY-YIG endonuclease"/>
    <property type="match status" value="1"/>
</dbReference>
<dbReference type="CDD" id="cd10456">
    <property type="entry name" value="GIY-YIG_UPF0213"/>
    <property type="match status" value="1"/>
</dbReference>
<sequence length="102" mass="11996">MNTPISKKKPYWIYILHCENNTYYTGYTTNLMKRYQSHKKGTGCKYTRSFKPISLAQSWEIMGDKSLAMKLEHRIKKLSRTKKEELIASPHLLYTLLCSDDS</sequence>
<dbReference type="EMBL" id="LNYP01000029">
    <property type="protein sequence ID" value="KTD38027.1"/>
    <property type="molecule type" value="Genomic_DNA"/>
</dbReference>
<evidence type="ECO:0000313" key="4">
    <source>
        <dbReference type="Proteomes" id="UP000054858"/>
    </source>
</evidence>
<dbReference type="InterPro" id="IPR050190">
    <property type="entry name" value="UPF0213_domain"/>
</dbReference>
<feature type="domain" description="GIY-YIG" evidence="2">
    <location>
        <begin position="9"/>
        <end position="85"/>
    </location>
</feature>
<protein>
    <submittedName>
        <fullName evidence="3">Nuclease</fullName>
    </submittedName>
</protein>
<dbReference type="AlphaFoldDB" id="A0A0W0X0C0"/>
<comment type="similarity">
    <text evidence="1">Belongs to the UPF0213 family.</text>
</comment>
<comment type="caution">
    <text evidence="3">The sequence shown here is derived from an EMBL/GenBank/DDBJ whole genome shotgun (WGS) entry which is preliminary data.</text>
</comment>
<dbReference type="RefSeq" id="WP_025385755.1">
    <property type="nucleotide sequence ID" value="NZ_LCUA01000004.1"/>
</dbReference>
<gene>
    <name evidence="3" type="ORF">Loak_1703</name>
</gene>
<dbReference type="PROSITE" id="PS50164">
    <property type="entry name" value="GIY_YIG"/>
    <property type="match status" value="1"/>
</dbReference>
<accession>A0A0W0X0C0</accession>
<dbReference type="Pfam" id="PF01541">
    <property type="entry name" value="GIY-YIG"/>
    <property type="match status" value="1"/>
</dbReference>
<proteinExistence type="inferred from homology"/>
<evidence type="ECO:0000259" key="2">
    <source>
        <dbReference type="PROSITE" id="PS50164"/>
    </source>
</evidence>
<dbReference type="Proteomes" id="UP000054858">
    <property type="component" value="Unassembled WGS sequence"/>
</dbReference>
<evidence type="ECO:0000313" key="3">
    <source>
        <dbReference type="EMBL" id="KTD38027.1"/>
    </source>
</evidence>
<dbReference type="SUPFAM" id="SSF82771">
    <property type="entry name" value="GIY-YIG endonuclease"/>
    <property type="match status" value="1"/>
</dbReference>
<dbReference type="PANTHER" id="PTHR34477">
    <property type="entry name" value="UPF0213 PROTEIN YHBQ"/>
    <property type="match status" value="1"/>
</dbReference>
<reference evidence="3 4" key="1">
    <citation type="submission" date="2015-11" db="EMBL/GenBank/DDBJ databases">
        <title>Genomic analysis of 38 Legionella species identifies large and diverse effector repertoires.</title>
        <authorList>
            <person name="Burstein D."/>
            <person name="Amaro F."/>
            <person name="Zusman T."/>
            <person name="Lifshitz Z."/>
            <person name="Cohen O."/>
            <person name="Gilbert J.A."/>
            <person name="Pupko T."/>
            <person name="Shuman H.A."/>
            <person name="Segal G."/>
        </authorList>
    </citation>
    <scope>NUCLEOTIDE SEQUENCE [LARGE SCALE GENOMIC DNA]</scope>
    <source>
        <strain evidence="3 4">Oak Ridge-10</strain>
    </source>
</reference>
<dbReference type="PATRIC" id="fig|29423.5.peg.1783"/>
<dbReference type="InterPro" id="IPR000305">
    <property type="entry name" value="GIY-YIG_endonuc"/>
</dbReference>
<dbReference type="PANTHER" id="PTHR34477:SF1">
    <property type="entry name" value="UPF0213 PROTEIN YHBQ"/>
    <property type="match status" value="1"/>
</dbReference>
<evidence type="ECO:0000256" key="1">
    <source>
        <dbReference type="ARBA" id="ARBA00007435"/>
    </source>
</evidence>
<name>A0A0W0X0C0_9GAMM</name>